<organism evidence="2 3">
    <name type="scientific">Sporormia fimetaria CBS 119925</name>
    <dbReference type="NCBI Taxonomy" id="1340428"/>
    <lineage>
        <taxon>Eukaryota</taxon>
        <taxon>Fungi</taxon>
        <taxon>Dikarya</taxon>
        <taxon>Ascomycota</taxon>
        <taxon>Pezizomycotina</taxon>
        <taxon>Dothideomycetes</taxon>
        <taxon>Pleosporomycetidae</taxon>
        <taxon>Pleosporales</taxon>
        <taxon>Sporormiaceae</taxon>
        <taxon>Sporormia</taxon>
    </lineage>
</organism>
<feature type="region of interest" description="Disordered" evidence="1">
    <location>
        <begin position="1"/>
        <end position="173"/>
    </location>
</feature>
<evidence type="ECO:0000313" key="2">
    <source>
        <dbReference type="EMBL" id="KAF2751408.1"/>
    </source>
</evidence>
<sequence>MTISPSSKIPQLPFTPSPAASQLAKRRSYVPTPGARQLGLHDRQHVPKTSTSSSASAMTAPASSFVRNNLDAVQAPSLEQHTPAPNRVPPEQPTQKGNMGDHAGHPTTSSEATEKSTQPQRPASLKDTMTEEASSNQGMLPTATEHKGPNATHGQLITAKNPTTHKSSPRKCSLTKRVKKFFRRSTSGAKFPQRPVSSSLSTLSSNSTVIINPSAHSSLHPATIAAATLAELNPVDTKPVDATNLVSAMPADTTLHSNTQTPISHKRHPSDSQLRVVKDCVQHCKQAQVTAKRAQEEARVAVARAEEAERCLKDVLGVLGIQGIEELCGDSDGADE</sequence>
<name>A0A6A6VLC9_9PLEO</name>
<dbReference type="Proteomes" id="UP000799440">
    <property type="component" value="Unassembled WGS sequence"/>
</dbReference>
<keyword evidence="3" id="KW-1185">Reference proteome</keyword>
<evidence type="ECO:0000256" key="1">
    <source>
        <dbReference type="SAM" id="MobiDB-lite"/>
    </source>
</evidence>
<dbReference type="EMBL" id="MU006562">
    <property type="protein sequence ID" value="KAF2751408.1"/>
    <property type="molecule type" value="Genomic_DNA"/>
</dbReference>
<gene>
    <name evidence="2" type="ORF">M011DRAFT_464146</name>
</gene>
<reference evidence="2" key="1">
    <citation type="journal article" date="2020" name="Stud. Mycol.">
        <title>101 Dothideomycetes genomes: a test case for predicting lifestyles and emergence of pathogens.</title>
        <authorList>
            <person name="Haridas S."/>
            <person name="Albert R."/>
            <person name="Binder M."/>
            <person name="Bloem J."/>
            <person name="Labutti K."/>
            <person name="Salamov A."/>
            <person name="Andreopoulos B."/>
            <person name="Baker S."/>
            <person name="Barry K."/>
            <person name="Bills G."/>
            <person name="Bluhm B."/>
            <person name="Cannon C."/>
            <person name="Castanera R."/>
            <person name="Culley D."/>
            <person name="Daum C."/>
            <person name="Ezra D."/>
            <person name="Gonzalez J."/>
            <person name="Henrissat B."/>
            <person name="Kuo A."/>
            <person name="Liang C."/>
            <person name="Lipzen A."/>
            <person name="Lutzoni F."/>
            <person name="Magnuson J."/>
            <person name="Mondo S."/>
            <person name="Nolan M."/>
            <person name="Ohm R."/>
            <person name="Pangilinan J."/>
            <person name="Park H.-J."/>
            <person name="Ramirez L."/>
            <person name="Alfaro M."/>
            <person name="Sun H."/>
            <person name="Tritt A."/>
            <person name="Yoshinaga Y."/>
            <person name="Zwiers L.-H."/>
            <person name="Turgeon B."/>
            <person name="Goodwin S."/>
            <person name="Spatafora J."/>
            <person name="Crous P."/>
            <person name="Grigoriev I."/>
        </authorList>
    </citation>
    <scope>NUCLEOTIDE SEQUENCE</scope>
    <source>
        <strain evidence="2">CBS 119925</strain>
    </source>
</reference>
<protein>
    <submittedName>
        <fullName evidence="2">Uncharacterized protein</fullName>
    </submittedName>
</protein>
<dbReference type="AlphaFoldDB" id="A0A6A6VLC9"/>
<proteinExistence type="predicted"/>
<feature type="compositionally biased region" description="Low complexity" evidence="1">
    <location>
        <begin position="49"/>
        <end position="64"/>
    </location>
</feature>
<evidence type="ECO:0000313" key="3">
    <source>
        <dbReference type="Proteomes" id="UP000799440"/>
    </source>
</evidence>
<feature type="compositionally biased region" description="Polar residues" evidence="1">
    <location>
        <begin position="152"/>
        <end position="166"/>
    </location>
</feature>
<accession>A0A6A6VLC9</accession>
<feature type="compositionally biased region" description="Polar residues" evidence="1">
    <location>
        <begin position="106"/>
        <end position="121"/>
    </location>
</feature>